<evidence type="ECO:0000313" key="2">
    <source>
        <dbReference type="Proteomes" id="UP000639973"/>
    </source>
</evidence>
<name>A0ABQ2GD13_9DEIO</name>
<dbReference type="Proteomes" id="UP000639973">
    <property type="component" value="Unassembled WGS sequence"/>
</dbReference>
<protein>
    <submittedName>
        <fullName evidence="1">Uncharacterized protein</fullName>
    </submittedName>
</protein>
<comment type="caution">
    <text evidence="1">The sequence shown here is derived from an EMBL/GenBank/DDBJ whole genome shotgun (WGS) entry which is preliminary data.</text>
</comment>
<gene>
    <name evidence="1" type="ORF">GCM10010840_25300</name>
</gene>
<accession>A0ABQ2GD13</accession>
<evidence type="ECO:0000313" key="1">
    <source>
        <dbReference type="EMBL" id="GGL86302.1"/>
    </source>
</evidence>
<sequence>MHVVLKKYLNAGEWSQLEPLAPSEESSAVTLTRELLEATARSGLSEQLGHLKRRFNPLLPAE</sequence>
<dbReference type="EMBL" id="BMOL01000012">
    <property type="protein sequence ID" value="GGL86302.1"/>
    <property type="molecule type" value="Genomic_DNA"/>
</dbReference>
<organism evidence="1 2">
    <name type="scientific">Deinococcus aerolatus</name>
    <dbReference type="NCBI Taxonomy" id="522487"/>
    <lineage>
        <taxon>Bacteria</taxon>
        <taxon>Thermotogati</taxon>
        <taxon>Deinococcota</taxon>
        <taxon>Deinococci</taxon>
        <taxon>Deinococcales</taxon>
        <taxon>Deinococcaceae</taxon>
        <taxon>Deinococcus</taxon>
    </lineage>
</organism>
<reference evidence="2" key="1">
    <citation type="journal article" date="2019" name="Int. J. Syst. Evol. Microbiol.">
        <title>The Global Catalogue of Microorganisms (GCM) 10K type strain sequencing project: providing services to taxonomists for standard genome sequencing and annotation.</title>
        <authorList>
            <consortium name="The Broad Institute Genomics Platform"/>
            <consortium name="The Broad Institute Genome Sequencing Center for Infectious Disease"/>
            <person name="Wu L."/>
            <person name="Ma J."/>
        </authorList>
    </citation>
    <scope>NUCLEOTIDE SEQUENCE [LARGE SCALE GENOMIC DNA]</scope>
    <source>
        <strain evidence="2">JCM 15442</strain>
    </source>
</reference>
<keyword evidence="2" id="KW-1185">Reference proteome</keyword>
<proteinExistence type="predicted"/>